<dbReference type="STRING" id="1817768.A3A87_09200"/>
<comment type="caution">
    <text evidence="2">The sequence shown here is derived from an EMBL/GenBank/DDBJ whole genome shotgun (WGS) entry which is preliminary data.</text>
</comment>
<evidence type="ECO:0000313" key="2">
    <source>
        <dbReference type="EMBL" id="OGI52620.1"/>
    </source>
</evidence>
<organism evidence="2 3">
    <name type="scientific">Candidatus Muproteobacteria bacterium RIFCSPLOWO2_01_FULL_60_18</name>
    <dbReference type="NCBI Taxonomy" id="1817768"/>
    <lineage>
        <taxon>Bacteria</taxon>
        <taxon>Pseudomonadati</taxon>
        <taxon>Pseudomonadota</taxon>
        <taxon>Candidatus Muproteobacteria</taxon>
    </lineage>
</organism>
<name>A0A1F6U5J9_9PROT</name>
<sequence length="65" mass="6941">MVPAGVREHPAHPFGGADVRWTSATAPPHLPRGERGSRFAIAVYGLTDQTQDSVANALPGFTLWT</sequence>
<accession>A0A1F6U5J9</accession>
<protein>
    <submittedName>
        <fullName evidence="2">Uncharacterized protein</fullName>
    </submittedName>
</protein>
<evidence type="ECO:0000313" key="3">
    <source>
        <dbReference type="Proteomes" id="UP000179037"/>
    </source>
</evidence>
<evidence type="ECO:0000256" key="1">
    <source>
        <dbReference type="SAM" id="MobiDB-lite"/>
    </source>
</evidence>
<reference evidence="2 3" key="1">
    <citation type="journal article" date="2016" name="Nat. Commun.">
        <title>Thousands of microbial genomes shed light on interconnected biogeochemical processes in an aquifer system.</title>
        <authorList>
            <person name="Anantharaman K."/>
            <person name="Brown C.T."/>
            <person name="Hug L.A."/>
            <person name="Sharon I."/>
            <person name="Castelle C.J."/>
            <person name="Probst A.J."/>
            <person name="Thomas B.C."/>
            <person name="Singh A."/>
            <person name="Wilkins M.J."/>
            <person name="Karaoz U."/>
            <person name="Brodie E.L."/>
            <person name="Williams K.H."/>
            <person name="Hubbard S.S."/>
            <person name="Banfield J.F."/>
        </authorList>
    </citation>
    <scope>NUCLEOTIDE SEQUENCE [LARGE SCALE GENOMIC DNA]</scope>
</reference>
<feature type="compositionally biased region" description="Basic and acidic residues" evidence="1">
    <location>
        <begin position="1"/>
        <end position="11"/>
    </location>
</feature>
<proteinExistence type="predicted"/>
<dbReference type="EMBL" id="MFTC01000011">
    <property type="protein sequence ID" value="OGI52620.1"/>
    <property type="molecule type" value="Genomic_DNA"/>
</dbReference>
<dbReference type="AlphaFoldDB" id="A0A1F6U5J9"/>
<feature type="region of interest" description="Disordered" evidence="1">
    <location>
        <begin position="1"/>
        <end position="34"/>
    </location>
</feature>
<dbReference type="Proteomes" id="UP000179037">
    <property type="component" value="Unassembled WGS sequence"/>
</dbReference>
<gene>
    <name evidence="2" type="ORF">A3A87_09200</name>
</gene>